<proteinExistence type="predicted"/>
<dbReference type="AlphaFoldDB" id="A0AA41Y8B5"/>
<dbReference type="SUPFAM" id="SSF143422">
    <property type="entry name" value="Transposase IS200-like"/>
    <property type="match status" value="1"/>
</dbReference>
<feature type="compositionally biased region" description="Polar residues" evidence="1">
    <location>
        <begin position="1"/>
        <end position="47"/>
    </location>
</feature>
<sequence>MAPASQTNPPSARTMTLSCQTNSATGQTNPLSSQKHSPGSQTNSLPDTESVRRRQTNSPTLQINASTDRMTLSHPISTATGCHSADDSKSSDQYSKTFNTQTSNTTPMQFETGHLYHIFNRGNNSQKIFFNRDNYLFFLTKVKTHIVPHADILAWCLMPNHFHLMVHVNQVEIDLVDTDRMTLSHPISKDAAGVAIDPMTASHRINKRRSLNNSIAIILRSYTRAIQKQEKTHGSLFQAKTKALCLTKIDGISPAWFQSKYGAIIHVDHPEKAYPQVCFDYIHANPVKDGLVKEITDWEFSSALDYAGDRSGKLIRKETATEFGLNFNAAGCH</sequence>
<feature type="compositionally biased region" description="Polar residues" evidence="1">
    <location>
        <begin position="56"/>
        <end position="81"/>
    </location>
</feature>
<evidence type="ECO:0000313" key="3">
    <source>
        <dbReference type="EMBL" id="MCW0481118.1"/>
    </source>
</evidence>
<dbReference type="InterPro" id="IPR036515">
    <property type="entry name" value="Transposase_17_sf"/>
</dbReference>
<dbReference type="RefSeq" id="WP_282589723.1">
    <property type="nucleotide sequence ID" value="NZ_JAPAAF010000001.1"/>
</dbReference>
<protein>
    <recommendedName>
        <fullName evidence="2">Transposase IS200-like domain-containing protein</fullName>
    </recommendedName>
</protein>
<dbReference type="PANTHER" id="PTHR34322">
    <property type="entry name" value="TRANSPOSASE, Y1_TNP DOMAIN-CONTAINING"/>
    <property type="match status" value="1"/>
</dbReference>
<dbReference type="InterPro" id="IPR002686">
    <property type="entry name" value="Transposase_17"/>
</dbReference>
<dbReference type="GO" id="GO:0006313">
    <property type="term" value="P:DNA transposition"/>
    <property type="evidence" value="ECO:0007669"/>
    <property type="project" value="InterPro"/>
</dbReference>
<feature type="compositionally biased region" description="Polar residues" evidence="1">
    <location>
        <begin position="91"/>
        <end position="105"/>
    </location>
</feature>
<dbReference type="Gene3D" id="3.30.70.1290">
    <property type="entry name" value="Transposase IS200-like"/>
    <property type="match status" value="1"/>
</dbReference>
<evidence type="ECO:0000256" key="1">
    <source>
        <dbReference type="SAM" id="MobiDB-lite"/>
    </source>
</evidence>
<name>A0AA41Y8B5_9BACT</name>
<evidence type="ECO:0000259" key="2">
    <source>
        <dbReference type="SMART" id="SM01321"/>
    </source>
</evidence>
<dbReference type="EMBL" id="JAPAAF010000001">
    <property type="protein sequence ID" value="MCW0481118.1"/>
    <property type="molecule type" value="Genomic_DNA"/>
</dbReference>
<feature type="domain" description="Transposase IS200-like" evidence="2">
    <location>
        <begin position="111"/>
        <end position="247"/>
    </location>
</feature>
<dbReference type="GO" id="GO:0003677">
    <property type="term" value="F:DNA binding"/>
    <property type="evidence" value="ECO:0007669"/>
    <property type="project" value="InterPro"/>
</dbReference>
<evidence type="ECO:0000313" key="4">
    <source>
        <dbReference type="Proteomes" id="UP001163821"/>
    </source>
</evidence>
<dbReference type="SMART" id="SM01321">
    <property type="entry name" value="Y1_Tnp"/>
    <property type="match status" value="1"/>
</dbReference>
<organism evidence="3 4">
    <name type="scientific">Gaoshiqia sediminis</name>
    <dbReference type="NCBI Taxonomy" id="2986998"/>
    <lineage>
        <taxon>Bacteria</taxon>
        <taxon>Pseudomonadati</taxon>
        <taxon>Bacteroidota</taxon>
        <taxon>Bacteroidia</taxon>
        <taxon>Marinilabiliales</taxon>
        <taxon>Prolixibacteraceae</taxon>
        <taxon>Gaoshiqia</taxon>
    </lineage>
</organism>
<dbReference type="PANTHER" id="PTHR34322:SF2">
    <property type="entry name" value="TRANSPOSASE IS200-LIKE DOMAIN-CONTAINING PROTEIN"/>
    <property type="match status" value="1"/>
</dbReference>
<keyword evidence="4" id="KW-1185">Reference proteome</keyword>
<reference evidence="3" key="1">
    <citation type="submission" date="2022-10" db="EMBL/GenBank/DDBJ databases">
        <title>Gaoshiqiia sediminis gen. nov., sp. nov., isolated from coastal sediment.</title>
        <authorList>
            <person name="Yu W.X."/>
            <person name="Mu D.S."/>
            <person name="Du J.Z."/>
            <person name="Liang Y.Q."/>
        </authorList>
    </citation>
    <scope>NUCLEOTIDE SEQUENCE</scope>
    <source>
        <strain evidence="3">A06</strain>
    </source>
</reference>
<gene>
    <name evidence="3" type="ORF">N2K84_00145</name>
</gene>
<accession>A0AA41Y8B5</accession>
<dbReference type="GO" id="GO:0004803">
    <property type="term" value="F:transposase activity"/>
    <property type="evidence" value="ECO:0007669"/>
    <property type="project" value="InterPro"/>
</dbReference>
<comment type="caution">
    <text evidence="3">The sequence shown here is derived from an EMBL/GenBank/DDBJ whole genome shotgun (WGS) entry which is preliminary data.</text>
</comment>
<dbReference type="Proteomes" id="UP001163821">
    <property type="component" value="Unassembled WGS sequence"/>
</dbReference>
<feature type="region of interest" description="Disordered" evidence="1">
    <location>
        <begin position="1"/>
        <end position="105"/>
    </location>
</feature>